<feature type="transmembrane region" description="Helical" evidence="2">
    <location>
        <begin position="67"/>
        <end position="87"/>
    </location>
</feature>
<protein>
    <recommendedName>
        <fullName evidence="5">Peptidase</fullName>
    </recommendedName>
</protein>
<dbReference type="OrthoDB" id="1550562at2"/>
<dbReference type="Proteomes" id="UP000249842">
    <property type="component" value="Unassembled WGS sequence"/>
</dbReference>
<keyword evidence="2" id="KW-1133">Transmembrane helix</keyword>
<evidence type="ECO:0000256" key="1">
    <source>
        <dbReference type="SAM" id="MobiDB-lite"/>
    </source>
</evidence>
<keyword evidence="4" id="KW-1185">Reference proteome</keyword>
<sequence length="258" mass="28535">MALVRRRHGARRALPHRHRPLPLGGARGRAKNRCPVPGRRVGRVRAAGRGDRAVSPKVRILNRKVHIYLGLALLLFVILFSGTGLLLNHHWAFEDFWPHRRTTDFERTFKRPKATGDMAMARDLMAQLGLRGELNQTDTTPDGRFTIHAGRPGESVKVDADLTTGRATVRRVTVNGWGVVRTLHTFVGVSADDPTQARDWWITRVWSLALDLTAIGLILLVTGGLIEAWAANPRRTLGVLTFGVAAVACMAFVIGLFP</sequence>
<dbReference type="AlphaFoldDB" id="A0A328B2Q8"/>
<comment type="caution">
    <text evidence="3">The sequence shown here is derived from an EMBL/GenBank/DDBJ whole genome shotgun (WGS) entry which is preliminary data.</text>
</comment>
<keyword evidence="2" id="KW-0472">Membrane</keyword>
<dbReference type="EMBL" id="QFYP01000001">
    <property type="protein sequence ID" value="RAK60206.1"/>
    <property type="molecule type" value="Genomic_DNA"/>
</dbReference>
<organism evidence="3 4">
    <name type="scientific">Phenylobacterium hankyongense</name>
    <dbReference type="NCBI Taxonomy" id="1813876"/>
    <lineage>
        <taxon>Bacteria</taxon>
        <taxon>Pseudomonadati</taxon>
        <taxon>Pseudomonadota</taxon>
        <taxon>Alphaproteobacteria</taxon>
        <taxon>Caulobacterales</taxon>
        <taxon>Caulobacteraceae</taxon>
        <taxon>Phenylobacterium</taxon>
    </lineage>
</organism>
<reference evidence="4" key="1">
    <citation type="submission" date="2018-05" db="EMBL/GenBank/DDBJ databases">
        <authorList>
            <person name="Li X."/>
        </authorList>
    </citation>
    <scope>NUCLEOTIDE SEQUENCE [LARGE SCALE GENOMIC DNA]</scope>
    <source>
        <strain evidence="4">HKS-05</strain>
    </source>
</reference>
<evidence type="ECO:0000313" key="4">
    <source>
        <dbReference type="Proteomes" id="UP000249842"/>
    </source>
</evidence>
<evidence type="ECO:0000313" key="3">
    <source>
        <dbReference type="EMBL" id="RAK60206.1"/>
    </source>
</evidence>
<keyword evidence="2" id="KW-0812">Transmembrane</keyword>
<proteinExistence type="predicted"/>
<feature type="compositionally biased region" description="Basic residues" evidence="1">
    <location>
        <begin position="1"/>
        <end position="20"/>
    </location>
</feature>
<evidence type="ECO:0000256" key="2">
    <source>
        <dbReference type="SAM" id="Phobius"/>
    </source>
</evidence>
<accession>A0A328B2Q8</accession>
<evidence type="ECO:0008006" key="5">
    <source>
        <dbReference type="Google" id="ProtNLM"/>
    </source>
</evidence>
<feature type="transmembrane region" description="Helical" evidence="2">
    <location>
        <begin position="237"/>
        <end position="257"/>
    </location>
</feature>
<feature type="region of interest" description="Disordered" evidence="1">
    <location>
        <begin position="1"/>
        <end position="32"/>
    </location>
</feature>
<gene>
    <name evidence="3" type="ORF">DJ021_10540</name>
</gene>
<feature type="transmembrane region" description="Helical" evidence="2">
    <location>
        <begin position="205"/>
        <end position="225"/>
    </location>
</feature>
<name>A0A328B2Q8_9CAUL</name>